<keyword evidence="1" id="KW-0812">Transmembrane</keyword>
<comment type="caution">
    <text evidence="2">The sequence shown here is derived from an EMBL/GenBank/DDBJ whole genome shotgun (WGS) entry which is preliminary data.</text>
</comment>
<dbReference type="EMBL" id="JANTHX010000008">
    <property type="protein sequence ID" value="MCS0500244.1"/>
    <property type="molecule type" value="Genomic_DNA"/>
</dbReference>
<accession>A0ABT1ZHQ5</accession>
<evidence type="ECO:0000313" key="3">
    <source>
        <dbReference type="Proteomes" id="UP001205337"/>
    </source>
</evidence>
<protein>
    <recommendedName>
        <fullName evidence="4">SAF domain-containing protein</fullName>
    </recommendedName>
</protein>
<organism evidence="2 3">
    <name type="scientific">Protaetiibacter mangrovi</name>
    <dbReference type="NCBI Taxonomy" id="2970926"/>
    <lineage>
        <taxon>Bacteria</taxon>
        <taxon>Bacillati</taxon>
        <taxon>Actinomycetota</taxon>
        <taxon>Actinomycetes</taxon>
        <taxon>Micrococcales</taxon>
        <taxon>Microbacteriaceae</taxon>
        <taxon>Protaetiibacter</taxon>
    </lineage>
</organism>
<evidence type="ECO:0000256" key="1">
    <source>
        <dbReference type="SAM" id="Phobius"/>
    </source>
</evidence>
<keyword evidence="1" id="KW-0472">Membrane</keyword>
<evidence type="ECO:0000313" key="2">
    <source>
        <dbReference type="EMBL" id="MCS0500244.1"/>
    </source>
</evidence>
<keyword evidence="3" id="KW-1185">Reference proteome</keyword>
<keyword evidence="1" id="KW-1133">Transmembrane helix</keyword>
<evidence type="ECO:0008006" key="4">
    <source>
        <dbReference type="Google" id="ProtNLM"/>
    </source>
</evidence>
<dbReference type="Proteomes" id="UP001205337">
    <property type="component" value="Unassembled WGS sequence"/>
</dbReference>
<reference evidence="2 3" key="1">
    <citation type="submission" date="2022-08" db="EMBL/GenBank/DDBJ databases">
        <authorList>
            <person name="Li F."/>
        </authorList>
    </citation>
    <scope>NUCLEOTIDE SEQUENCE [LARGE SCALE GENOMIC DNA]</scope>
    <source>
        <strain evidence="2 3">10F1B-8-1</strain>
    </source>
</reference>
<sequence>MVALTATPRRRAAIDIRLLIGLALVVASVAGVVALVGAVDARTPVYAAAGALSPGDRVDDTDLVVRSVSLDGADGLYLRVGELPDGGLVVVQPVRDGELLPLAALGETAGVRSTALVIELGTSPSSAVQAGATVDVWASPADADGRGYGAPIVLVADAIIVRVVVDDGLVSSSGGGAVEVLVPRSRVARVLQAQAAGDALAVVPAGLALGR</sequence>
<feature type="transmembrane region" description="Helical" evidence="1">
    <location>
        <begin position="18"/>
        <end position="39"/>
    </location>
</feature>
<dbReference type="RefSeq" id="WP_258799385.1">
    <property type="nucleotide sequence ID" value="NZ_JANTHX010000008.1"/>
</dbReference>
<proteinExistence type="predicted"/>
<name>A0ABT1ZHQ5_9MICO</name>
<gene>
    <name evidence="2" type="ORF">NUH29_11870</name>
</gene>